<feature type="transmembrane region" description="Helical" evidence="6">
    <location>
        <begin position="286"/>
        <end position="304"/>
    </location>
</feature>
<evidence type="ECO:0000256" key="6">
    <source>
        <dbReference type="SAM" id="Phobius"/>
    </source>
</evidence>
<feature type="transmembrane region" description="Helical" evidence="6">
    <location>
        <begin position="340"/>
        <end position="361"/>
    </location>
</feature>
<organism evidence="7 8">
    <name type="scientific">Candidatus Anaerobiospirillum pullicola</name>
    <dbReference type="NCBI Taxonomy" id="2838451"/>
    <lineage>
        <taxon>Bacteria</taxon>
        <taxon>Pseudomonadati</taxon>
        <taxon>Pseudomonadota</taxon>
        <taxon>Gammaproteobacteria</taxon>
        <taxon>Aeromonadales</taxon>
        <taxon>Succinivibrionaceae</taxon>
        <taxon>Anaerobiospirillum</taxon>
    </lineage>
</organism>
<dbReference type="PANTHER" id="PTHR23514:SF13">
    <property type="entry name" value="INNER MEMBRANE PROTEIN YBJJ"/>
    <property type="match status" value="1"/>
</dbReference>
<gene>
    <name evidence="7" type="ORF">H9847_09650</name>
</gene>
<accession>A0A948THP9</accession>
<protein>
    <submittedName>
        <fullName evidence="7">MFS transporter</fullName>
    </submittedName>
</protein>
<feature type="transmembrane region" description="Helical" evidence="6">
    <location>
        <begin position="12"/>
        <end position="34"/>
    </location>
</feature>
<feature type="transmembrane region" description="Helical" evidence="6">
    <location>
        <begin position="373"/>
        <end position="394"/>
    </location>
</feature>
<dbReference type="CDD" id="cd17393">
    <property type="entry name" value="MFS_MosC_like"/>
    <property type="match status" value="1"/>
</dbReference>
<name>A0A948THP9_9GAMM</name>
<keyword evidence="4 6" id="KW-0472">Membrane</keyword>
<dbReference type="InterPro" id="IPR036259">
    <property type="entry name" value="MFS_trans_sf"/>
</dbReference>
<feature type="transmembrane region" description="Helical" evidence="6">
    <location>
        <begin position="248"/>
        <end position="274"/>
    </location>
</feature>
<dbReference type="AlphaFoldDB" id="A0A948THP9"/>
<evidence type="ECO:0000313" key="7">
    <source>
        <dbReference type="EMBL" id="MBU3845104.1"/>
    </source>
</evidence>
<reference evidence="7" key="2">
    <citation type="submission" date="2021-04" db="EMBL/GenBank/DDBJ databases">
        <authorList>
            <person name="Gilroy R."/>
        </authorList>
    </citation>
    <scope>NUCLEOTIDE SEQUENCE</scope>
    <source>
        <strain evidence="7">378</strain>
    </source>
</reference>
<feature type="transmembrane region" description="Helical" evidence="6">
    <location>
        <begin position="316"/>
        <end position="334"/>
    </location>
</feature>
<evidence type="ECO:0000313" key="8">
    <source>
        <dbReference type="Proteomes" id="UP000733611"/>
    </source>
</evidence>
<keyword evidence="2 6" id="KW-0812">Transmembrane</keyword>
<comment type="subcellular location">
    <subcellularLocation>
        <location evidence="1">Membrane</location>
        <topology evidence="1">Multi-pass membrane protein</topology>
    </subcellularLocation>
</comment>
<dbReference type="GO" id="GO:0016020">
    <property type="term" value="C:membrane"/>
    <property type="evidence" value="ECO:0007669"/>
    <property type="project" value="UniProtKB-SubCell"/>
</dbReference>
<proteinExistence type="predicted"/>
<evidence type="ECO:0000256" key="5">
    <source>
        <dbReference type="SAM" id="MobiDB-lite"/>
    </source>
</evidence>
<dbReference type="Gene3D" id="1.20.1250.20">
    <property type="entry name" value="MFS general substrate transporter like domains"/>
    <property type="match status" value="2"/>
</dbReference>
<dbReference type="InterPro" id="IPR011701">
    <property type="entry name" value="MFS"/>
</dbReference>
<dbReference type="InterPro" id="IPR051788">
    <property type="entry name" value="MFS_Transporter"/>
</dbReference>
<keyword evidence="3 6" id="KW-1133">Transmembrane helix</keyword>
<dbReference type="PANTHER" id="PTHR23514">
    <property type="entry name" value="BYPASS OF STOP CODON PROTEIN 6"/>
    <property type="match status" value="1"/>
</dbReference>
<feature type="transmembrane region" description="Helical" evidence="6">
    <location>
        <begin position="46"/>
        <end position="67"/>
    </location>
</feature>
<sequence>MKTICGLRPQTVACLFYFLCAGLIYSQIMARMPAIKAQTGIDETGIGMALLSLGCGAIVGFVTIGFVSRYVQSKHLIRVALVALLGVLVLLTFASNLFWMCGSFALMGLGFSWLEVASNTQAINLEIAYNRSYLASMHATFSVGALSGSLLGSAFAFAGVALGTNFIAAMVLLFVLFVLIGQNLIDDQNNDQVPAQAKETDAASLGEDTATTAETEEGVHTYRKNDARLHDDNTTLIAKQASTVRRGIPLFIVVCGFLSLCAYCAEGVVAEWGVLLMTTEKSASEGVAALVYGCFSLFMATARFSSNVIKRYLGDFQLLFGSLLLALCCELVVINIDNPYVCLVAFAFMGVGLAPVMPIILSRAGRYPGVRPALASTVISMLAYSGMLVIPPVLGYVASHFGLERAFFIPLMAICIVLGGSFLFRKPQHGTATEQSK</sequence>
<dbReference type="SUPFAM" id="SSF103473">
    <property type="entry name" value="MFS general substrate transporter"/>
    <property type="match status" value="1"/>
</dbReference>
<feature type="transmembrane region" description="Helical" evidence="6">
    <location>
        <begin position="406"/>
        <end position="424"/>
    </location>
</feature>
<evidence type="ECO:0000256" key="2">
    <source>
        <dbReference type="ARBA" id="ARBA00022692"/>
    </source>
</evidence>
<reference evidence="7" key="1">
    <citation type="journal article" date="2021" name="PeerJ">
        <title>Extensive microbial diversity within the chicken gut microbiome revealed by metagenomics and culture.</title>
        <authorList>
            <person name="Gilroy R."/>
            <person name="Ravi A."/>
            <person name="Getino M."/>
            <person name="Pursley I."/>
            <person name="Horton D.L."/>
            <person name="Alikhan N.F."/>
            <person name="Baker D."/>
            <person name="Gharbi K."/>
            <person name="Hall N."/>
            <person name="Watson M."/>
            <person name="Adriaenssens E.M."/>
            <person name="Foster-Nyarko E."/>
            <person name="Jarju S."/>
            <person name="Secka A."/>
            <person name="Antonio M."/>
            <person name="Oren A."/>
            <person name="Chaudhuri R.R."/>
            <person name="La Ragione R."/>
            <person name="Hildebrand F."/>
            <person name="Pallen M.J."/>
        </authorList>
    </citation>
    <scope>NUCLEOTIDE SEQUENCE</scope>
    <source>
        <strain evidence="7">378</strain>
    </source>
</reference>
<feature type="region of interest" description="Disordered" evidence="5">
    <location>
        <begin position="196"/>
        <end position="217"/>
    </location>
</feature>
<dbReference type="Proteomes" id="UP000733611">
    <property type="component" value="Unassembled WGS sequence"/>
</dbReference>
<dbReference type="Pfam" id="PF07690">
    <property type="entry name" value="MFS_1"/>
    <property type="match status" value="1"/>
</dbReference>
<evidence type="ECO:0000256" key="4">
    <source>
        <dbReference type="ARBA" id="ARBA00023136"/>
    </source>
</evidence>
<dbReference type="EMBL" id="JAHLFE010000195">
    <property type="protein sequence ID" value="MBU3845104.1"/>
    <property type="molecule type" value="Genomic_DNA"/>
</dbReference>
<feature type="transmembrane region" description="Helical" evidence="6">
    <location>
        <begin position="154"/>
        <end position="180"/>
    </location>
</feature>
<feature type="transmembrane region" description="Helical" evidence="6">
    <location>
        <begin position="79"/>
        <end position="99"/>
    </location>
</feature>
<evidence type="ECO:0000256" key="1">
    <source>
        <dbReference type="ARBA" id="ARBA00004141"/>
    </source>
</evidence>
<comment type="caution">
    <text evidence="7">The sequence shown here is derived from an EMBL/GenBank/DDBJ whole genome shotgun (WGS) entry which is preliminary data.</text>
</comment>
<evidence type="ECO:0000256" key="3">
    <source>
        <dbReference type="ARBA" id="ARBA00022989"/>
    </source>
</evidence>
<dbReference type="GO" id="GO:0022857">
    <property type="term" value="F:transmembrane transporter activity"/>
    <property type="evidence" value="ECO:0007669"/>
    <property type="project" value="InterPro"/>
</dbReference>